<evidence type="ECO:0000313" key="4">
    <source>
        <dbReference type="Proteomes" id="UP000307217"/>
    </source>
</evidence>
<dbReference type="PROSITE" id="PS50164">
    <property type="entry name" value="GIY_YIG"/>
    <property type="match status" value="1"/>
</dbReference>
<dbReference type="OrthoDB" id="9797095at2"/>
<dbReference type="PANTHER" id="PTHR34477:SF1">
    <property type="entry name" value="UPF0213 PROTEIN YHBQ"/>
    <property type="match status" value="1"/>
</dbReference>
<proteinExistence type="inferred from homology"/>
<dbReference type="InterPro" id="IPR050190">
    <property type="entry name" value="UPF0213_domain"/>
</dbReference>
<evidence type="ECO:0000256" key="1">
    <source>
        <dbReference type="ARBA" id="ARBA00007435"/>
    </source>
</evidence>
<protein>
    <recommendedName>
        <fullName evidence="2">GIY-YIG domain-containing protein</fullName>
    </recommendedName>
</protein>
<dbReference type="InterPro" id="IPR000305">
    <property type="entry name" value="GIY-YIG_endonuc"/>
</dbReference>
<evidence type="ECO:0000259" key="2">
    <source>
        <dbReference type="PROSITE" id="PS50164"/>
    </source>
</evidence>
<dbReference type="Gene3D" id="3.40.1440.10">
    <property type="entry name" value="GIY-YIG endonuclease"/>
    <property type="match status" value="1"/>
</dbReference>
<dbReference type="Proteomes" id="UP000307217">
    <property type="component" value="Unassembled WGS sequence"/>
</dbReference>
<gene>
    <name evidence="3" type="ORF">CWC19_15120</name>
</gene>
<dbReference type="PANTHER" id="PTHR34477">
    <property type="entry name" value="UPF0213 PROTEIN YHBQ"/>
    <property type="match status" value="1"/>
</dbReference>
<comment type="caution">
    <text evidence="3">The sequence shown here is derived from an EMBL/GenBank/DDBJ whole genome shotgun (WGS) entry which is preliminary data.</text>
</comment>
<reference evidence="3 4" key="1">
    <citation type="submission" date="2018-01" db="EMBL/GenBank/DDBJ databases">
        <authorList>
            <person name="Paulsen S."/>
            <person name="Gram L.K."/>
        </authorList>
    </citation>
    <scope>NUCLEOTIDE SEQUENCE [LARGE SCALE GENOMIC DNA]</scope>
    <source>
        <strain evidence="3 4">S3790</strain>
    </source>
</reference>
<name>A0A5S3V677_9GAMM</name>
<sequence>MKEKSVDPVWHIYIIETRLGHWYTGVTNDVMARFAAHQQGKGAKNLKGKGPLTLIFNYPVGSKSDACKLEWQVKKLTKPQKRQFVASSGVSSNSTIKLLMNLTTN</sequence>
<evidence type="ECO:0000313" key="3">
    <source>
        <dbReference type="EMBL" id="TMO66893.1"/>
    </source>
</evidence>
<reference evidence="4" key="2">
    <citation type="submission" date="2019-06" db="EMBL/GenBank/DDBJ databases">
        <title>Co-occurence of chitin degradation, pigmentation and bioactivity in marine Pseudoalteromonas.</title>
        <authorList>
            <person name="Sonnenschein E.C."/>
            <person name="Bech P.K."/>
        </authorList>
    </citation>
    <scope>NUCLEOTIDE SEQUENCE [LARGE SCALE GENOMIC DNA]</scope>
    <source>
        <strain evidence="4">S3790</strain>
    </source>
</reference>
<dbReference type="SUPFAM" id="SSF82771">
    <property type="entry name" value="GIY-YIG endonuclease"/>
    <property type="match status" value="1"/>
</dbReference>
<dbReference type="Pfam" id="PF01541">
    <property type="entry name" value="GIY-YIG"/>
    <property type="match status" value="1"/>
</dbReference>
<dbReference type="CDD" id="cd10456">
    <property type="entry name" value="GIY-YIG_UPF0213"/>
    <property type="match status" value="1"/>
</dbReference>
<dbReference type="RefSeq" id="WP_138592636.1">
    <property type="nucleotide sequence ID" value="NZ_PNBX01000065.1"/>
</dbReference>
<accession>A0A5S3V677</accession>
<dbReference type="EMBL" id="PNBX01000065">
    <property type="protein sequence ID" value="TMO66893.1"/>
    <property type="molecule type" value="Genomic_DNA"/>
</dbReference>
<comment type="similarity">
    <text evidence="1">Belongs to the UPF0213 family.</text>
</comment>
<feature type="domain" description="GIY-YIG" evidence="2">
    <location>
        <begin position="8"/>
        <end position="83"/>
    </location>
</feature>
<organism evidence="3 4">
    <name type="scientific">Pseudoalteromonas aurantia</name>
    <dbReference type="NCBI Taxonomy" id="43654"/>
    <lineage>
        <taxon>Bacteria</taxon>
        <taxon>Pseudomonadati</taxon>
        <taxon>Pseudomonadota</taxon>
        <taxon>Gammaproteobacteria</taxon>
        <taxon>Alteromonadales</taxon>
        <taxon>Pseudoalteromonadaceae</taxon>
        <taxon>Pseudoalteromonas</taxon>
    </lineage>
</organism>
<dbReference type="InterPro" id="IPR035901">
    <property type="entry name" value="GIY-YIG_endonuc_sf"/>
</dbReference>
<dbReference type="AlphaFoldDB" id="A0A5S3V677"/>